<dbReference type="InterPro" id="IPR025997">
    <property type="entry name" value="SBP_2_dom"/>
</dbReference>
<evidence type="ECO:0000313" key="8">
    <source>
        <dbReference type="Proteomes" id="UP001169862"/>
    </source>
</evidence>
<evidence type="ECO:0000256" key="3">
    <source>
        <dbReference type="ARBA" id="ARBA00022729"/>
    </source>
</evidence>
<evidence type="ECO:0000259" key="5">
    <source>
        <dbReference type="Pfam" id="PF13407"/>
    </source>
</evidence>
<name>A0AAW7XL01_9GAMM</name>
<dbReference type="AlphaFoldDB" id="A0AAW7XL01"/>
<feature type="signal peptide" evidence="4">
    <location>
        <begin position="1"/>
        <end position="25"/>
    </location>
</feature>
<dbReference type="EMBL" id="JAUOPG010000010">
    <property type="protein sequence ID" value="MDO6454795.1"/>
    <property type="molecule type" value="Genomic_DNA"/>
</dbReference>
<accession>A0AAW7XL01</accession>
<comment type="caution">
    <text evidence="6">The sequence shown here is derived from an EMBL/GenBank/DDBJ whole genome shotgun (WGS) entry which is preliminary data.</text>
</comment>
<organism evidence="6 8">
    <name type="scientific">Neptunomonas phycophila</name>
    <dbReference type="NCBI Taxonomy" id="1572645"/>
    <lineage>
        <taxon>Bacteria</taxon>
        <taxon>Pseudomonadati</taxon>
        <taxon>Pseudomonadota</taxon>
        <taxon>Gammaproteobacteria</taxon>
        <taxon>Oceanospirillales</taxon>
        <taxon>Oceanospirillaceae</taxon>
        <taxon>Neptunomonas</taxon>
    </lineage>
</organism>
<evidence type="ECO:0000313" key="7">
    <source>
        <dbReference type="EMBL" id="MDP2522618.1"/>
    </source>
</evidence>
<evidence type="ECO:0000313" key="9">
    <source>
        <dbReference type="Proteomes" id="UP001177341"/>
    </source>
</evidence>
<dbReference type="Pfam" id="PF13407">
    <property type="entry name" value="Peripla_BP_4"/>
    <property type="match status" value="1"/>
</dbReference>
<dbReference type="SUPFAM" id="SSF53822">
    <property type="entry name" value="Periplasmic binding protein-like I"/>
    <property type="match status" value="1"/>
</dbReference>
<dbReference type="PANTHER" id="PTHR46847:SF1">
    <property type="entry name" value="D-ALLOSE-BINDING PERIPLASMIC PROTEIN-RELATED"/>
    <property type="match status" value="1"/>
</dbReference>
<dbReference type="Proteomes" id="UP001169862">
    <property type="component" value="Unassembled WGS sequence"/>
</dbReference>
<dbReference type="InterPro" id="IPR028082">
    <property type="entry name" value="Peripla_BP_I"/>
</dbReference>
<evidence type="ECO:0000256" key="2">
    <source>
        <dbReference type="ARBA" id="ARBA00007639"/>
    </source>
</evidence>
<protein>
    <submittedName>
        <fullName evidence="6">Substrate-binding domain-containing protein</fullName>
    </submittedName>
</protein>
<comment type="similarity">
    <text evidence="2">Belongs to the bacterial solute-binding protein 2 family.</text>
</comment>
<comment type="subcellular location">
    <subcellularLocation>
        <location evidence="1">Cell envelope</location>
    </subcellularLocation>
</comment>
<keyword evidence="3 4" id="KW-0732">Signal</keyword>
<dbReference type="PANTHER" id="PTHR46847">
    <property type="entry name" value="D-ALLOSE-BINDING PERIPLASMIC PROTEIN-RELATED"/>
    <property type="match status" value="1"/>
</dbReference>
<evidence type="ECO:0000313" key="6">
    <source>
        <dbReference type="EMBL" id="MDO6454795.1"/>
    </source>
</evidence>
<evidence type="ECO:0000256" key="4">
    <source>
        <dbReference type="SAM" id="SignalP"/>
    </source>
</evidence>
<dbReference type="Proteomes" id="UP001177341">
    <property type="component" value="Unassembled WGS sequence"/>
</dbReference>
<evidence type="ECO:0000256" key="1">
    <source>
        <dbReference type="ARBA" id="ARBA00004196"/>
    </source>
</evidence>
<feature type="chain" id="PRO_5043767966" evidence="4">
    <location>
        <begin position="26"/>
        <end position="376"/>
    </location>
</feature>
<reference evidence="6" key="1">
    <citation type="submission" date="2023-07" db="EMBL/GenBank/DDBJ databases">
        <title>Genome content predicts the carbon catabolic preferences of heterotrophic bacteria.</title>
        <authorList>
            <person name="Gralka M."/>
        </authorList>
    </citation>
    <scope>NUCLEOTIDE SEQUENCE</scope>
    <source>
        <strain evidence="7">5G01</strain>
        <strain evidence="6">I2M16</strain>
    </source>
</reference>
<keyword evidence="9" id="KW-1185">Reference proteome</keyword>
<sequence>MIIFRMFILWPGMLITILLSSTSLADTTLPGADDRDYWLPQQVNAPGILSAFQKTVSSKSDPYIGVSKPVNIALIYPSADVSDFWTRNYLALTRRLSELNIPHTTQEFSSKQIEHALQSNHTDTVLSQSDEFDYVIFGPSELEVQSENIQRLSSSPDFKTFIWAFHTPKKKWQHTPKAWFDFSSSIGAKALCDFLIDHLGEDIMFAMNRGIPGITDDQRSQEFSDCVQENGYWLNIYEHFGQYQEKGGADGAALILKNFPEADVLHNANTAMAMGAVNTLEAANSIDRLFVTGWGGTAKELQKVKEGSLNATPMRMGDDVGVATAEAIKYILEERDNELPTVYLGRITVISRSMSDEEIDQLADEAFRYSGKPVIP</sequence>
<proteinExistence type="inferred from homology"/>
<gene>
    <name evidence="6" type="ORF">Q4490_14580</name>
    <name evidence="7" type="ORF">Q8W30_08545</name>
</gene>
<dbReference type="Gene3D" id="3.40.50.2300">
    <property type="match status" value="2"/>
</dbReference>
<dbReference type="GO" id="GO:0030313">
    <property type="term" value="C:cell envelope"/>
    <property type="evidence" value="ECO:0007669"/>
    <property type="project" value="UniProtKB-SubCell"/>
</dbReference>
<dbReference type="GO" id="GO:0055085">
    <property type="term" value="P:transmembrane transport"/>
    <property type="evidence" value="ECO:0007669"/>
    <property type="project" value="UniProtKB-ARBA"/>
</dbReference>
<dbReference type="GO" id="GO:0030246">
    <property type="term" value="F:carbohydrate binding"/>
    <property type="evidence" value="ECO:0007669"/>
    <property type="project" value="UniProtKB-ARBA"/>
</dbReference>
<dbReference type="RefSeq" id="WP_246813439.1">
    <property type="nucleotide sequence ID" value="NZ_JAHHDZ010000014.1"/>
</dbReference>
<feature type="domain" description="Periplasmic binding protein" evidence="5">
    <location>
        <begin position="187"/>
        <end position="333"/>
    </location>
</feature>
<dbReference type="EMBL" id="JAUYVO010000005">
    <property type="protein sequence ID" value="MDP2522618.1"/>
    <property type="molecule type" value="Genomic_DNA"/>
</dbReference>